<evidence type="ECO:0000313" key="2">
    <source>
        <dbReference type="EMBL" id="ONI20513.1"/>
    </source>
</evidence>
<proteinExistence type="predicted"/>
<dbReference type="Gramene" id="ONI20513">
    <property type="protein sequence ID" value="ONI20513"/>
    <property type="gene ID" value="PRUPE_2G020000"/>
</dbReference>
<feature type="region of interest" description="Disordered" evidence="1">
    <location>
        <begin position="18"/>
        <end position="42"/>
    </location>
</feature>
<name>A0A251Q9R0_PRUPE</name>
<evidence type="ECO:0000256" key="1">
    <source>
        <dbReference type="SAM" id="MobiDB-lite"/>
    </source>
</evidence>
<sequence length="98" mass="11374">MKIITKTNRENLMSLKIGECDDPRKNPHSTPLNLSEEEEVPPPSLPSLLCLVGLLRFFSLRIWNPYLADLKISRHLRSGDVFELQLLIYKVCRQSRIQ</sequence>
<reference evidence="2 3" key="1">
    <citation type="journal article" date="2013" name="Nat. Genet.">
        <title>The high-quality draft genome of peach (Prunus persica) identifies unique patterns of genetic diversity, domestication and genome evolution.</title>
        <authorList>
            <consortium name="International Peach Genome Initiative"/>
            <person name="Verde I."/>
            <person name="Abbott A.G."/>
            <person name="Scalabrin S."/>
            <person name="Jung S."/>
            <person name="Shu S."/>
            <person name="Marroni F."/>
            <person name="Zhebentyayeva T."/>
            <person name="Dettori M.T."/>
            <person name="Grimwood J."/>
            <person name="Cattonaro F."/>
            <person name="Zuccolo A."/>
            <person name="Rossini L."/>
            <person name="Jenkins J."/>
            <person name="Vendramin E."/>
            <person name="Meisel L.A."/>
            <person name="Decroocq V."/>
            <person name="Sosinski B."/>
            <person name="Prochnik S."/>
            <person name="Mitros T."/>
            <person name="Policriti A."/>
            <person name="Cipriani G."/>
            <person name="Dondini L."/>
            <person name="Ficklin S."/>
            <person name="Goodstein D.M."/>
            <person name="Xuan P."/>
            <person name="Del Fabbro C."/>
            <person name="Aramini V."/>
            <person name="Copetti D."/>
            <person name="Gonzalez S."/>
            <person name="Horner D.S."/>
            <person name="Falchi R."/>
            <person name="Lucas S."/>
            <person name="Mica E."/>
            <person name="Maldonado J."/>
            <person name="Lazzari B."/>
            <person name="Bielenberg D."/>
            <person name="Pirona R."/>
            <person name="Miculan M."/>
            <person name="Barakat A."/>
            <person name="Testolin R."/>
            <person name="Stella A."/>
            <person name="Tartarini S."/>
            <person name="Tonutti P."/>
            <person name="Arus P."/>
            <person name="Orellana A."/>
            <person name="Wells C."/>
            <person name="Main D."/>
            <person name="Vizzotto G."/>
            <person name="Silva H."/>
            <person name="Salamini F."/>
            <person name="Schmutz J."/>
            <person name="Morgante M."/>
            <person name="Rokhsar D.S."/>
        </authorList>
    </citation>
    <scope>NUCLEOTIDE SEQUENCE [LARGE SCALE GENOMIC DNA]</scope>
    <source>
        <strain evidence="3">cv. Nemared</strain>
    </source>
</reference>
<keyword evidence="3" id="KW-1185">Reference proteome</keyword>
<dbReference type="EMBL" id="CM007652">
    <property type="protein sequence ID" value="ONI20513.1"/>
    <property type="molecule type" value="Genomic_DNA"/>
</dbReference>
<gene>
    <name evidence="2" type="ORF">PRUPE_2G020000</name>
</gene>
<dbReference type="Proteomes" id="UP000006882">
    <property type="component" value="Chromosome G2"/>
</dbReference>
<evidence type="ECO:0000313" key="3">
    <source>
        <dbReference type="Proteomes" id="UP000006882"/>
    </source>
</evidence>
<dbReference type="AlphaFoldDB" id="A0A251Q9R0"/>
<organism evidence="2 3">
    <name type="scientific">Prunus persica</name>
    <name type="common">Peach</name>
    <name type="synonym">Amygdalus persica</name>
    <dbReference type="NCBI Taxonomy" id="3760"/>
    <lineage>
        <taxon>Eukaryota</taxon>
        <taxon>Viridiplantae</taxon>
        <taxon>Streptophyta</taxon>
        <taxon>Embryophyta</taxon>
        <taxon>Tracheophyta</taxon>
        <taxon>Spermatophyta</taxon>
        <taxon>Magnoliopsida</taxon>
        <taxon>eudicotyledons</taxon>
        <taxon>Gunneridae</taxon>
        <taxon>Pentapetalae</taxon>
        <taxon>rosids</taxon>
        <taxon>fabids</taxon>
        <taxon>Rosales</taxon>
        <taxon>Rosaceae</taxon>
        <taxon>Amygdaloideae</taxon>
        <taxon>Amygdaleae</taxon>
        <taxon>Prunus</taxon>
    </lineage>
</organism>
<accession>A0A251Q9R0</accession>
<protein>
    <submittedName>
        <fullName evidence="2">Uncharacterized protein</fullName>
    </submittedName>
</protein>